<proteinExistence type="predicted"/>
<gene>
    <name evidence="3" type="ORF">KFE25_012689</name>
</gene>
<dbReference type="InterPro" id="IPR003323">
    <property type="entry name" value="OTU_dom"/>
</dbReference>
<sequence length="456" mass="47361">MARDGLSDASLLELLAEVGPPPRPDSTRADLERALERLPLDALRQRAVQLGIALDAVQGHRGHRRTWIDAIVGRARMEVDGEHEGNPCVGHALVAGEYRPVFETGSGARYHVVPRSGRKEFRLPTGGVVELPARPTALAAAGAGAGAGEDVSMHEGLPVLQLRGTAAPPPRRADATLGSIESPLAAARLGVGEDRGSHAERATVVALRCAGAGGRDLPSPASDAPRDEPRFGAIAPSLRRIEHVPRQNSNCGARPSEADADLAHARLLSRLSAWGLRERVVEGDGNCQFRALADQLWGSQAQHALVRRLACAQLAAAPERYSCFVAETTAAECAGSGGGGSGGEVAAKRAFAAYVARMRAPGAWGDHLTLQAVADRLGVEIALVTSFEGRANGDETDAVVLVTPWPGPGAAGPQAAGGGGGSGGEAKAQHLGDGGRTLWLSFFAEVHYQSLEPATP</sequence>
<dbReference type="SUPFAM" id="SSF54001">
    <property type="entry name" value="Cysteine proteinases"/>
    <property type="match status" value="1"/>
</dbReference>
<dbReference type="PROSITE" id="PS50802">
    <property type="entry name" value="OTU"/>
    <property type="match status" value="1"/>
</dbReference>
<feature type="compositionally biased region" description="Gly residues" evidence="1">
    <location>
        <begin position="415"/>
        <end position="424"/>
    </location>
</feature>
<evidence type="ECO:0000256" key="1">
    <source>
        <dbReference type="SAM" id="MobiDB-lite"/>
    </source>
</evidence>
<dbReference type="PANTHER" id="PTHR12419:SF111">
    <property type="entry name" value="OVARIAN TUMOR DOMAIN-CONTAINING DEUBIQUITINATING ENZYME 9"/>
    <property type="match status" value="1"/>
</dbReference>
<feature type="region of interest" description="Disordered" evidence="1">
    <location>
        <begin position="405"/>
        <end position="430"/>
    </location>
</feature>
<protein>
    <recommendedName>
        <fullName evidence="2">OTU domain-containing protein</fullName>
    </recommendedName>
</protein>
<keyword evidence="4" id="KW-1185">Reference proteome</keyword>
<dbReference type="PANTHER" id="PTHR12419">
    <property type="entry name" value="OTU DOMAIN CONTAINING PROTEIN"/>
    <property type="match status" value="1"/>
</dbReference>
<dbReference type="Pfam" id="PF02338">
    <property type="entry name" value="OTU"/>
    <property type="match status" value="1"/>
</dbReference>
<accession>A0A8J5X3M7</accession>
<dbReference type="InterPro" id="IPR050704">
    <property type="entry name" value="Peptidase_C85-like"/>
</dbReference>
<feature type="domain" description="OTU" evidence="2">
    <location>
        <begin position="276"/>
        <end position="402"/>
    </location>
</feature>
<evidence type="ECO:0000259" key="2">
    <source>
        <dbReference type="PROSITE" id="PS50802"/>
    </source>
</evidence>
<reference evidence="3" key="1">
    <citation type="submission" date="2021-05" db="EMBL/GenBank/DDBJ databases">
        <title>The genome of the haptophyte Pavlova lutheri (Diacronema luteri, Pavlovales) - a model for lipid biosynthesis in eukaryotic algae.</title>
        <authorList>
            <person name="Hulatt C.J."/>
            <person name="Posewitz M.C."/>
        </authorList>
    </citation>
    <scope>NUCLEOTIDE SEQUENCE</scope>
    <source>
        <strain evidence="3">NIVA-4/92</strain>
    </source>
</reference>
<dbReference type="Gene3D" id="3.90.70.80">
    <property type="match status" value="1"/>
</dbReference>
<evidence type="ECO:0000313" key="3">
    <source>
        <dbReference type="EMBL" id="KAG8456899.1"/>
    </source>
</evidence>
<name>A0A8J5X3M7_DIALT</name>
<dbReference type="Proteomes" id="UP000751190">
    <property type="component" value="Unassembled WGS sequence"/>
</dbReference>
<dbReference type="GO" id="GO:0004843">
    <property type="term" value="F:cysteine-type deubiquitinase activity"/>
    <property type="evidence" value="ECO:0007669"/>
    <property type="project" value="TreeGrafter"/>
</dbReference>
<organism evidence="3 4">
    <name type="scientific">Diacronema lutheri</name>
    <name type="common">Unicellular marine alga</name>
    <name type="synonym">Monochrysis lutheri</name>
    <dbReference type="NCBI Taxonomy" id="2081491"/>
    <lineage>
        <taxon>Eukaryota</taxon>
        <taxon>Haptista</taxon>
        <taxon>Haptophyta</taxon>
        <taxon>Pavlovophyceae</taxon>
        <taxon>Pavlovales</taxon>
        <taxon>Pavlovaceae</taxon>
        <taxon>Diacronema</taxon>
    </lineage>
</organism>
<evidence type="ECO:0000313" key="4">
    <source>
        <dbReference type="Proteomes" id="UP000751190"/>
    </source>
</evidence>
<comment type="caution">
    <text evidence="3">The sequence shown here is derived from an EMBL/GenBank/DDBJ whole genome shotgun (WGS) entry which is preliminary data.</text>
</comment>
<dbReference type="GO" id="GO:0016579">
    <property type="term" value="P:protein deubiquitination"/>
    <property type="evidence" value="ECO:0007669"/>
    <property type="project" value="TreeGrafter"/>
</dbReference>
<dbReference type="InterPro" id="IPR038765">
    <property type="entry name" value="Papain-like_cys_pep_sf"/>
</dbReference>
<dbReference type="OrthoDB" id="415023at2759"/>
<dbReference type="AlphaFoldDB" id="A0A8J5X3M7"/>
<dbReference type="EMBL" id="JAGTXO010000102">
    <property type="protein sequence ID" value="KAG8456899.1"/>
    <property type="molecule type" value="Genomic_DNA"/>
</dbReference>